<feature type="domain" description="Cystatin" evidence="5">
    <location>
        <begin position="126"/>
        <end position="222"/>
    </location>
</feature>
<dbReference type="GO" id="GO:0031982">
    <property type="term" value="C:vesicle"/>
    <property type="evidence" value="ECO:0007669"/>
    <property type="project" value="TreeGrafter"/>
</dbReference>
<dbReference type="Proteomes" id="UP000762676">
    <property type="component" value="Unassembled WGS sequence"/>
</dbReference>
<proteinExistence type="inferred from homology"/>
<dbReference type="PANTHER" id="PTHR46186">
    <property type="entry name" value="CYSTATIN"/>
    <property type="match status" value="1"/>
</dbReference>
<dbReference type="PANTHER" id="PTHR46186:SF2">
    <property type="entry name" value="CYSTATIN"/>
    <property type="match status" value="1"/>
</dbReference>
<evidence type="ECO:0000313" key="6">
    <source>
        <dbReference type="EMBL" id="GFR86722.1"/>
    </source>
</evidence>
<comment type="caution">
    <text evidence="6">The sequence shown here is derived from an EMBL/GenBank/DDBJ whole genome shotgun (WGS) entry which is preliminary data.</text>
</comment>
<keyword evidence="3" id="KW-0789">Thiol protease inhibitor</keyword>
<evidence type="ECO:0000256" key="1">
    <source>
        <dbReference type="ARBA" id="ARBA00009403"/>
    </source>
</evidence>
<dbReference type="SMART" id="SM00043">
    <property type="entry name" value="CY"/>
    <property type="match status" value="2"/>
</dbReference>
<evidence type="ECO:0000256" key="3">
    <source>
        <dbReference type="ARBA" id="ARBA00022704"/>
    </source>
</evidence>
<keyword evidence="2" id="KW-0646">Protease inhibitor</keyword>
<feature type="chain" id="PRO_5043461512" evidence="4">
    <location>
        <begin position="20"/>
        <end position="231"/>
    </location>
</feature>
<dbReference type="AlphaFoldDB" id="A0AAV4GLT8"/>
<keyword evidence="4" id="KW-0732">Signal</keyword>
<dbReference type="Gene3D" id="3.10.450.10">
    <property type="match status" value="2"/>
</dbReference>
<gene>
    <name evidence="6" type="ORF">ElyMa_002474700</name>
</gene>
<dbReference type="InterPro" id="IPR000010">
    <property type="entry name" value="Cystatin_dom"/>
</dbReference>
<dbReference type="GO" id="GO:0005737">
    <property type="term" value="C:cytoplasm"/>
    <property type="evidence" value="ECO:0007669"/>
    <property type="project" value="TreeGrafter"/>
</dbReference>
<dbReference type="InterPro" id="IPR046350">
    <property type="entry name" value="Cystatin_sf"/>
</dbReference>
<dbReference type="GO" id="GO:0004869">
    <property type="term" value="F:cysteine-type endopeptidase inhibitor activity"/>
    <property type="evidence" value="ECO:0007669"/>
    <property type="project" value="UniProtKB-KW"/>
</dbReference>
<name>A0AAV4GLT8_9GAST</name>
<dbReference type="EMBL" id="BMAT01005058">
    <property type="protein sequence ID" value="GFR86722.1"/>
    <property type="molecule type" value="Genomic_DNA"/>
</dbReference>
<accession>A0AAV4GLT8</accession>
<reference evidence="6 7" key="1">
    <citation type="journal article" date="2021" name="Elife">
        <title>Chloroplast acquisition without the gene transfer in kleptoplastic sea slugs, Plakobranchus ocellatus.</title>
        <authorList>
            <person name="Maeda T."/>
            <person name="Takahashi S."/>
            <person name="Yoshida T."/>
            <person name="Shimamura S."/>
            <person name="Takaki Y."/>
            <person name="Nagai Y."/>
            <person name="Toyoda A."/>
            <person name="Suzuki Y."/>
            <person name="Arimoto A."/>
            <person name="Ishii H."/>
            <person name="Satoh N."/>
            <person name="Nishiyama T."/>
            <person name="Hasebe M."/>
            <person name="Maruyama T."/>
            <person name="Minagawa J."/>
            <person name="Obokata J."/>
            <person name="Shigenobu S."/>
        </authorList>
    </citation>
    <scope>NUCLEOTIDE SEQUENCE [LARGE SCALE GENOMIC DNA]</scope>
</reference>
<keyword evidence="7" id="KW-1185">Reference proteome</keyword>
<evidence type="ECO:0000313" key="7">
    <source>
        <dbReference type="Proteomes" id="UP000762676"/>
    </source>
</evidence>
<feature type="signal peptide" evidence="4">
    <location>
        <begin position="1"/>
        <end position="19"/>
    </location>
</feature>
<protein>
    <submittedName>
        <fullName evidence="6">Cystatin</fullName>
    </submittedName>
</protein>
<dbReference type="SUPFAM" id="SSF54403">
    <property type="entry name" value="Cystatin/monellin"/>
    <property type="match status" value="2"/>
</dbReference>
<evidence type="ECO:0000259" key="5">
    <source>
        <dbReference type="SMART" id="SM00043"/>
    </source>
</evidence>
<feature type="domain" description="Cystatin" evidence="5">
    <location>
        <begin position="20"/>
        <end position="112"/>
    </location>
</feature>
<comment type="similarity">
    <text evidence="1">Belongs to the cystatin family.</text>
</comment>
<sequence>MNVVFGTALVLALVGPVVMQLGGGISDTQLDLDDANVQFAVKAINTYHNLLGDTENRTLVDIVSAKSQVVAGTLYHLELKVKTSSQVELCKVEVWSRPWLSGDAALQVTKEPACKMMDMSTTMAPRITGGSVLVDSNDQDVQNALMFAAKYINNMENYMYLRIPVKIEEVKSQVVSGMMYHFRGVEMAATTCRKNDPSVDLTTCPLLVPRDVRGRLFSINMFYYAKYYFSF</sequence>
<dbReference type="CDD" id="cd00042">
    <property type="entry name" value="CY"/>
    <property type="match status" value="2"/>
</dbReference>
<evidence type="ECO:0000256" key="2">
    <source>
        <dbReference type="ARBA" id="ARBA00022690"/>
    </source>
</evidence>
<dbReference type="PROSITE" id="PS00287">
    <property type="entry name" value="CYSTATIN"/>
    <property type="match status" value="1"/>
</dbReference>
<dbReference type="Pfam" id="PF00031">
    <property type="entry name" value="Cystatin"/>
    <property type="match status" value="2"/>
</dbReference>
<organism evidence="6 7">
    <name type="scientific">Elysia marginata</name>
    <dbReference type="NCBI Taxonomy" id="1093978"/>
    <lineage>
        <taxon>Eukaryota</taxon>
        <taxon>Metazoa</taxon>
        <taxon>Spiralia</taxon>
        <taxon>Lophotrochozoa</taxon>
        <taxon>Mollusca</taxon>
        <taxon>Gastropoda</taxon>
        <taxon>Heterobranchia</taxon>
        <taxon>Euthyneura</taxon>
        <taxon>Panpulmonata</taxon>
        <taxon>Sacoglossa</taxon>
        <taxon>Placobranchoidea</taxon>
        <taxon>Plakobranchidae</taxon>
        <taxon>Elysia</taxon>
    </lineage>
</organism>
<dbReference type="InterPro" id="IPR018073">
    <property type="entry name" value="Prot_inh_cystat_CS"/>
</dbReference>
<dbReference type="GO" id="GO:0005615">
    <property type="term" value="C:extracellular space"/>
    <property type="evidence" value="ECO:0007669"/>
    <property type="project" value="TreeGrafter"/>
</dbReference>
<evidence type="ECO:0000256" key="4">
    <source>
        <dbReference type="SAM" id="SignalP"/>
    </source>
</evidence>